<reference evidence="3" key="1">
    <citation type="submission" date="2023-02" db="EMBL/GenBank/DDBJ databases">
        <title>Genome of toxic invasive species Heracleum sosnowskyi carries increased number of genes despite the absence of recent whole-genome duplications.</title>
        <authorList>
            <person name="Schelkunov M."/>
            <person name="Shtratnikova V."/>
            <person name="Makarenko M."/>
            <person name="Klepikova A."/>
            <person name="Omelchenko D."/>
            <person name="Novikova G."/>
            <person name="Obukhova E."/>
            <person name="Bogdanov V."/>
            <person name="Penin A."/>
            <person name="Logacheva M."/>
        </authorList>
    </citation>
    <scope>NUCLEOTIDE SEQUENCE</scope>
    <source>
        <strain evidence="3">Hsosn_3</strain>
        <tissue evidence="3">Leaf</tissue>
    </source>
</reference>
<dbReference type="PANTHER" id="PTHR47718:SF18">
    <property type="entry name" value="PROTEIN FAR1-RELATED SEQUENCE 5-LIKE"/>
    <property type="match status" value="1"/>
</dbReference>
<sequence length="252" mass="28628">MFYFSGSSCGDSSRISSDNSNGVGSDLSSIESEDSVRSYIASHGGRRYYKPSSVGEIGRPFTNQIFESLDKGYKFYKQYARLGGFSVRKTTEKRDDDDKTILLKHYVCSREGFNDPNDYIADKVVKRRRTGSQRCGCKAKMVLKYMRGGTYFVYSFVELHNHPLATENGRQFLRVSREMNTILRNFAFDASKVNIGSNKSFSFAKELVGGYTNVGATLRDFRNFNRDVKEFVGERDGQMIIDKFKVNQETSG</sequence>
<name>A0AAD8IRF7_9APIA</name>
<feature type="compositionally biased region" description="Low complexity" evidence="1">
    <location>
        <begin position="1"/>
        <end position="22"/>
    </location>
</feature>
<dbReference type="AlphaFoldDB" id="A0AAD8IRF7"/>
<dbReference type="PANTHER" id="PTHR47718">
    <property type="entry name" value="OS01G0519700 PROTEIN"/>
    <property type="match status" value="1"/>
</dbReference>
<evidence type="ECO:0000313" key="3">
    <source>
        <dbReference type="EMBL" id="KAK1389759.1"/>
    </source>
</evidence>
<feature type="region of interest" description="Disordered" evidence="1">
    <location>
        <begin position="1"/>
        <end position="29"/>
    </location>
</feature>
<evidence type="ECO:0000313" key="4">
    <source>
        <dbReference type="Proteomes" id="UP001237642"/>
    </source>
</evidence>
<organism evidence="3 4">
    <name type="scientific">Heracleum sosnowskyi</name>
    <dbReference type="NCBI Taxonomy" id="360622"/>
    <lineage>
        <taxon>Eukaryota</taxon>
        <taxon>Viridiplantae</taxon>
        <taxon>Streptophyta</taxon>
        <taxon>Embryophyta</taxon>
        <taxon>Tracheophyta</taxon>
        <taxon>Spermatophyta</taxon>
        <taxon>Magnoliopsida</taxon>
        <taxon>eudicotyledons</taxon>
        <taxon>Gunneridae</taxon>
        <taxon>Pentapetalae</taxon>
        <taxon>asterids</taxon>
        <taxon>campanulids</taxon>
        <taxon>Apiales</taxon>
        <taxon>Apiaceae</taxon>
        <taxon>Apioideae</taxon>
        <taxon>apioid superclade</taxon>
        <taxon>Tordylieae</taxon>
        <taxon>Tordyliinae</taxon>
        <taxon>Heracleum</taxon>
    </lineage>
</organism>
<gene>
    <name evidence="3" type="ORF">POM88_017937</name>
</gene>
<dbReference type="Proteomes" id="UP001237642">
    <property type="component" value="Unassembled WGS sequence"/>
</dbReference>
<feature type="domain" description="FAR1" evidence="2">
    <location>
        <begin position="74"/>
        <end position="165"/>
    </location>
</feature>
<reference evidence="3" key="2">
    <citation type="submission" date="2023-05" db="EMBL/GenBank/DDBJ databases">
        <authorList>
            <person name="Schelkunov M.I."/>
        </authorList>
    </citation>
    <scope>NUCLEOTIDE SEQUENCE</scope>
    <source>
        <strain evidence="3">Hsosn_3</strain>
        <tissue evidence="3">Leaf</tissue>
    </source>
</reference>
<accession>A0AAD8IRF7</accession>
<comment type="caution">
    <text evidence="3">The sequence shown here is derived from an EMBL/GenBank/DDBJ whole genome shotgun (WGS) entry which is preliminary data.</text>
</comment>
<dbReference type="Pfam" id="PF03101">
    <property type="entry name" value="FAR1"/>
    <property type="match status" value="1"/>
</dbReference>
<evidence type="ECO:0000256" key="1">
    <source>
        <dbReference type="SAM" id="MobiDB-lite"/>
    </source>
</evidence>
<dbReference type="EMBL" id="JAUIZM010000004">
    <property type="protein sequence ID" value="KAK1389759.1"/>
    <property type="molecule type" value="Genomic_DNA"/>
</dbReference>
<keyword evidence="4" id="KW-1185">Reference proteome</keyword>
<protein>
    <recommendedName>
        <fullName evidence="2">FAR1 domain-containing protein</fullName>
    </recommendedName>
</protein>
<dbReference type="InterPro" id="IPR004330">
    <property type="entry name" value="FAR1_DNA_bnd_dom"/>
</dbReference>
<evidence type="ECO:0000259" key="2">
    <source>
        <dbReference type="Pfam" id="PF03101"/>
    </source>
</evidence>
<proteinExistence type="predicted"/>